<feature type="transmembrane region" description="Helical" evidence="5">
    <location>
        <begin position="211"/>
        <end position="229"/>
    </location>
</feature>
<dbReference type="PANTHER" id="PTHR39344:SF1">
    <property type="entry name" value="UPF0182 PROTEIN SLL1060"/>
    <property type="match status" value="1"/>
</dbReference>
<organism evidence="6 7">
    <name type="scientific">Desulfofarcimen acetoxidans (strain ATCC 49208 / DSM 771 / KCTC 5769 / VKM B-1644 / 5575)</name>
    <name type="common">Desulfotomaculum acetoxidans</name>
    <dbReference type="NCBI Taxonomy" id="485916"/>
    <lineage>
        <taxon>Bacteria</taxon>
        <taxon>Bacillati</taxon>
        <taxon>Bacillota</taxon>
        <taxon>Clostridia</taxon>
        <taxon>Eubacteriales</taxon>
        <taxon>Peptococcaceae</taxon>
        <taxon>Desulfofarcimen</taxon>
    </lineage>
</organism>
<dbReference type="STRING" id="485916.Dtox_2146"/>
<dbReference type="GO" id="GO:0005886">
    <property type="term" value="C:plasma membrane"/>
    <property type="evidence" value="ECO:0007669"/>
    <property type="project" value="UniProtKB-SubCell"/>
</dbReference>
<dbReference type="PANTHER" id="PTHR39344">
    <property type="entry name" value="UPF0182 PROTEIN SLL1060"/>
    <property type="match status" value="1"/>
</dbReference>
<evidence type="ECO:0000313" key="6">
    <source>
        <dbReference type="EMBL" id="ACV62973.1"/>
    </source>
</evidence>
<evidence type="ECO:0000256" key="1">
    <source>
        <dbReference type="ARBA" id="ARBA00022475"/>
    </source>
</evidence>
<dbReference type="Pfam" id="PF03699">
    <property type="entry name" value="UPF0182"/>
    <property type="match status" value="1"/>
</dbReference>
<feature type="transmembrane region" description="Helical" evidence="5">
    <location>
        <begin position="168"/>
        <end position="190"/>
    </location>
</feature>
<dbReference type="HOGENOM" id="CLU_007733_0_0_9"/>
<evidence type="ECO:0000313" key="7">
    <source>
        <dbReference type="Proteomes" id="UP000002217"/>
    </source>
</evidence>
<comment type="similarity">
    <text evidence="5">Belongs to the UPF0182 family.</text>
</comment>
<feature type="transmembrane region" description="Helical" evidence="5">
    <location>
        <begin position="110"/>
        <end position="129"/>
    </location>
</feature>
<evidence type="ECO:0000256" key="3">
    <source>
        <dbReference type="ARBA" id="ARBA00022989"/>
    </source>
</evidence>
<feature type="transmembrane region" description="Helical" evidence="5">
    <location>
        <begin position="281"/>
        <end position="303"/>
    </location>
</feature>
<dbReference type="eggNOG" id="COG1615">
    <property type="taxonomic scope" value="Bacteria"/>
</dbReference>
<keyword evidence="1 5" id="KW-1003">Cell membrane</keyword>
<feature type="transmembrane region" description="Helical" evidence="5">
    <location>
        <begin position="7"/>
        <end position="27"/>
    </location>
</feature>
<keyword evidence="7" id="KW-1185">Reference proteome</keyword>
<dbReference type="KEGG" id="dae:Dtox_2146"/>
<name>C8VZ63_DESAS</name>
<sequence>MRFRSRIVLGVILGVIVFIIAALKWGIGLYTDWLWFKSLHYQRVFLTILLTEVGLRIAVGITFFVFFFANLLIVRKPVLEAINNRQSVQDGDVITFYRSPLADHVTPKRLTLVILAFSLLVSFFMSYSVTGDWLTLQKFLQATPFNETDPIFNNDISFYVFSLPFYRFLYGLFVSSVLITGFFAAVVYFLTDRTPGGFTKLFRTETARYHLSFLAAIYFIIKAWGYQLNEYLLLFSNQRTVFGPGYTDIHANLFGLKILVVISLITALAILVNIFLKKFRLVLYSIGFLIVSSIVLGGIYPAAIQNFIVKPNEFEKEKQYIEHNIALTKKAYRLEDIERKDFPAGGILKAEDIQNNRDVIDNIRLWDYRPLQQTYGQMQTMRLYYEFKNIDIDRYTVNGQYRQVMLAPRELNQSQLMVTAKTWVNQRLQYTHGYGVAMSAVNKVTSEGLPEFLIKDIPPVTKFPELQIKRPEIYFGESEDNYVIVNTKTQEFDHPKGEDNVYSTYEAKNGVKIGNFLNRLIFAFSFSDYKLLLASNITSDSQILFHRNIQDRVSRIAPFLKYDKDPYIVLSSGKLYWMWDAYTLSNMYPYSEPFGEGNNYIRNSVKVVVDAYTGEVTYYVSDSKDPIINTYSKIFPGVFLPLENMPADLYSHIRYPEDLFIIQAEKYALYHMNNPLVFYNKEDKWDLPTEIFGSDEQAMEPYYTITRLPGEKKPEYTLIMPFTPQNKKNMVAWMVARSDGENYGKTLVYEFPKQELVYGPMLIEARINQDTTISQQLALWDQRGSSIIRGNLLVIPIKDSLLYVEPLYLQAKQSKMPELRRVIVALGDQVVMEPTLDMALKRIFGAAGITSASEENPASENQVLSVSELIKQANSLYDAAQAKLKAGDWAGYGESIKQLKEVLNNLTVQATK</sequence>
<reference evidence="6 7" key="1">
    <citation type="journal article" date="2009" name="Stand. Genomic Sci.">
        <title>Complete genome sequence of Desulfotomaculum acetoxidans type strain (5575).</title>
        <authorList>
            <person name="Spring S."/>
            <person name="Lapidus A."/>
            <person name="Schroder M."/>
            <person name="Gleim D."/>
            <person name="Sims D."/>
            <person name="Meincke L."/>
            <person name="Glavina Del Rio T."/>
            <person name="Tice H."/>
            <person name="Copeland A."/>
            <person name="Cheng J.F."/>
            <person name="Lucas S."/>
            <person name="Chen F."/>
            <person name="Nolan M."/>
            <person name="Bruce D."/>
            <person name="Goodwin L."/>
            <person name="Pitluck S."/>
            <person name="Ivanova N."/>
            <person name="Mavromatis K."/>
            <person name="Mikhailova N."/>
            <person name="Pati A."/>
            <person name="Chen A."/>
            <person name="Palaniappan K."/>
            <person name="Land M."/>
            <person name="Hauser L."/>
            <person name="Chang Y.J."/>
            <person name="Jeffries C.D."/>
            <person name="Chain P."/>
            <person name="Saunders E."/>
            <person name="Brettin T."/>
            <person name="Detter J.C."/>
            <person name="Goker M."/>
            <person name="Bristow J."/>
            <person name="Eisen J.A."/>
            <person name="Markowitz V."/>
            <person name="Hugenholtz P."/>
            <person name="Kyrpides N.C."/>
            <person name="Klenk H.P."/>
            <person name="Han C."/>
        </authorList>
    </citation>
    <scope>NUCLEOTIDE SEQUENCE [LARGE SCALE GENOMIC DNA]</scope>
    <source>
        <strain evidence="7">ATCC 49208 / DSM 771 / VKM B-1644</strain>
    </source>
</reference>
<comment type="subcellular location">
    <subcellularLocation>
        <location evidence="5">Cell membrane</location>
        <topology evidence="5">Multi-pass membrane protein</topology>
    </subcellularLocation>
</comment>
<proteinExistence type="inferred from homology"/>
<dbReference type="GO" id="GO:0005576">
    <property type="term" value="C:extracellular region"/>
    <property type="evidence" value="ECO:0007669"/>
    <property type="project" value="TreeGrafter"/>
</dbReference>
<dbReference type="InterPro" id="IPR005372">
    <property type="entry name" value="UPF0182"/>
</dbReference>
<dbReference type="AlphaFoldDB" id="C8VZ63"/>
<dbReference type="Proteomes" id="UP000002217">
    <property type="component" value="Chromosome"/>
</dbReference>
<feature type="transmembrane region" description="Helical" evidence="5">
    <location>
        <begin position="249"/>
        <end position="274"/>
    </location>
</feature>
<evidence type="ECO:0000256" key="2">
    <source>
        <dbReference type="ARBA" id="ARBA00022692"/>
    </source>
</evidence>
<feature type="transmembrane region" description="Helical" evidence="5">
    <location>
        <begin position="47"/>
        <end position="73"/>
    </location>
</feature>
<keyword evidence="4 5" id="KW-0472">Membrane</keyword>
<dbReference type="EMBL" id="CP001720">
    <property type="protein sequence ID" value="ACV62973.1"/>
    <property type="molecule type" value="Genomic_DNA"/>
</dbReference>
<protein>
    <recommendedName>
        <fullName evidence="5">UPF0182 protein Dtox_2146</fullName>
    </recommendedName>
</protein>
<evidence type="ECO:0000256" key="4">
    <source>
        <dbReference type="ARBA" id="ARBA00023136"/>
    </source>
</evidence>
<accession>C8VZ63</accession>
<dbReference type="OrthoDB" id="9763654at2"/>
<gene>
    <name evidence="6" type="ordered locus">Dtox_2146</name>
</gene>
<dbReference type="HAMAP" id="MF_01600">
    <property type="entry name" value="UPF0182"/>
    <property type="match status" value="1"/>
</dbReference>
<dbReference type="RefSeq" id="WP_015757677.1">
    <property type="nucleotide sequence ID" value="NC_013216.1"/>
</dbReference>
<keyword evidence="3 5" id="KW-1133">Transmembrane helix</keyword>
<evidence type="ECO:0000256" key="5">
    <source>
        <dbReference type="HAMAP-Rule" id="MF_01600"/>
    </source>
</evidence>
<keyword evidence="2 5" id="KW-0812">Transmembrane</keyword>